<evidence type="ECO:0000313" key="7">
    <source>
        <dbReference type="Proteomes" id="UP000318416"/>
    </source>
</evidence>
<dbReference type="PANTHER" id="PTHR30055">
    <property type="entry name" value="HTH-TYPE TRANSCRIPTIONAL REGULATOR RUTR"/>
    <property type="match status" value="1"/>
</dbReference>
<dbReference type="RefSeq" id="WP_246192817.1">
    <property type="nucleotide sequence ID" value="NZ_BAAABR010000003.1"/>
</dbReference>
<evidence type="ECO:0000313" key="6">
    <source>
        <dbReference type="EMBL" id="TWE19886.1"/>
    </source>
</evidence>
<dbReference type="Proteomes" id="UP000318416">
    <property type="component" value="Unassembled WGS sequence"/>
</dbReference>
<dbReference type="AlphaFoldDB" id="A0A561EWA6"/>
<evidence type="ECO:0000256" key="2">
    <source>
        <dbReference type="ARBA" id="ARBA00023125"/>
    </source>
</evidence>
<keyword evidence="2 4" id="KW-0238">DNA-binding</keyword>
<dbReference type="InterPro" id="IPR001647">
    <property type="entry name" value="HTH_TetR"/>
</dbReference>
<evidence type="ECO:0000259" key="5">
    <source>
        <dbReference type="PROSITE" id="PS50977"/>
    </source>
</evidence>
<dbReference type="Gene3D" id="1.10.357.10">
    <property type="entry name" value="Tetracycline Repressor, domain 2"/>
    <property type="match status" value="1"/>
</dbReference>
<dbReference type="InterPro" id="IPR050109">
    <property type="entry name" value="HTH-type_TetR-like_transc_reg"/>
</dbReference>
<dbReference type="InterPro" id="IPR011075">
    <property type="entry name" value="TetR_C"/>
</dbReference>
<dbReference type="InterPro" id="IPR036271">
    <property type="entry name" value="Tet_transcr_reg_TetR-rel_C_sf"/>
</dbReference>
<gene>
    <name evidence="6" type="ORF">FB465_5023</name>
</gene>
<dbReference type="Pfam" id="PF00440">
    <property type="entry name" value="TetR_N"/>
    <property type="match status" value="1"/>
</dbReference>
<keyword evidence="3" id="KW-0804">Transcription</keyword>
<dbReference type="Pfam" id="PF16859">
    <property type="entry name" value="TetR_C_11"/>
    <property type="match status" value="1"/>
</dbReference>
<evidence type="ECO:0000256" key="1">
    <source>
        <dbReference type="ARBA" id="ARBA00023015"/>
    </source>
</evidence>
<protein>
    <submittedName>
        <fullName evidence="6">TetR family transcriptional regulator</fullName>
    </submittedName>
</protein>
<evidence type="ECO:0000256" key="3">
    <source>
        <dbReference type="ARBA" id="ARBA00023163"/>
    </source>
</evidence>
<keyword evidence="1" id="KW-0805">Transcription regulation</keyword>
<comment type="caution">
    <text evidence="6">The sequence shown here is derived from an EMBL/GenBank/DDBJ whole genome shotgun (WGS) entry which is preliminary data.</text>
</comment>
<keyword evidence="7" id="KW-1185">Reference proteome</keyword>
<name>A0A561EWA6_9ACTN</name>
<dbReference type="PROSITE" id="PS50977">
    <property type="entry name" value="HTH_TETR_2"/>
    <property type="match status" value="1"/>
</dbReference>
<evidence type="ECO:0000256" key="4">
    <source>
        <dbReference type="PROSITE-ProRule" id="PRU00335"/>
    </source>
</evidence>
<proteinExistence type="predicted"/>
<dbReference type="GO" id="GO:0003700">
    <property type="term" value="F:DNA-binding transcription factor activity"/>
    <property type="evidence" value="ECO:0007669"/>
    <property type="project" value="TreeGrafter"/>
</dbReference>
<dbReference type="InterPro" id="IPR009057">
    <property type="entry name" value="Homeodomain-like_sf"/>
</dbReference>
<dbReference type="EMBL" id="VIVR01000001">
    <property type="protein sequence ID" value="TWE19886.1"/>
    <property type="molecule type" value="Genomic_DNA"/>
</dbReference>
<dbReference type="PANTHER" id="PTHR30055:SF225">
    <property type="entry name" value="TRANSCRIPTIONAL REGULATORY PROTEIN-RELATED"/>
    <property type="match status" value="1"/>
</dbReference>
<dbReference type="SUPFAM" id="SSF46689">
    <property type="entry name" value="Homeodomain-like"/>
    <property type="match status" value="1"/>
</dbReference>
<reference evidence="6 7" key="1">
    <citation type="submission" date="2019-06" db="EMBL/GenBank/DDBJ databases">
        <title>Sequencing the genomes of 1000 actinobacteria strains.</title>
        <authorList>
            <person name="Klenk H.-P."/>
        </authorList>
    </citation>
    <scope>NUCLEOTIDE SEQUENCE [LARGE SCALE GENOMIC DNA]</scope>
    <source>
        <strain evidence="6 7">DSM 41649</strain>
    </source>
</reference>
<dbReference type="Gene3D" id="1.10.10.60">
    <property type="entry name" value="Homeodomain-like"/>
    <property type="match status" value="1"/>
</dbReference>
<organism evidence="6 7">
    <name type="scientific">Kitasatospora atroaurantiaca</name>
    <dbReference type="NCBI Taxonomy" id="285545"/>
    <lineage>
        <taxon>Bacteria</taxon>
        <taxon>Bacillati</taxon>
        <taxon>Actinomycetota</taxon>
        <taxon>Actinomycetes</taxon>
        <taxon>Kitasatosporales</taxon>
        <taxon>Streptomycetaceae</taxon>
        <taxon>Kitasatospora</taxon>
    </lineage>
</organism>
<dbReference type="SUPFAM" id="SSF48498">
    <property type="entry name" value="Tetracyclin repressor-like, C-terminal domain"/>
    <property type="match status" value="1"/>
</dbReference>
<sequence>MDQMVRRQRADGPPAGASPRCVLAGEVSGAAVAPSRKRGKALEAAIFEAALDQLTSGGFARMTMEGVAGAAQTGKAALYRRWASKADLVIDALGSTLPPPTDIPDLGSVRSELMQLMGRFGEVMESRAGTAMRALMAELDHERARVFKDFVLARVVQPATLAMLEILRRGELRGDVRPGAANSLVADVGPAMLMYRAKVCEGPFDPGFCTALVDEVLIPMVSPADCR</sequence>
<feature type="domain" description="HTH tetR-type" evidence="5">
    <location>
        <begin position="40"/>
        <end position="100"/>
    </location>
</feature>
<accession>A0A561EWA6</accession>
<feature type="DNA-binding region" description="H-T-H motif" evidence="4">
    <location>
        <begin position="63"/>
        <end position="82"/>
    </location>
</feature>
<dbReference type="GO" id="GO:0000976">
    <property type="term" value="F:transcription cis-regulatory region binding"/>
    <property type="evidence" value="ECO:0007669"/>
    <property type="project" value="TreeGrafter"/>
</dbReference>